<dbReference type="EMBL" id="WVHT01000010">
    <property type="protein sequence ID" value="MXV52761.1"/>
    <property type="molecule type" value="Genomic_DNA"/>
</dbReference>
<evidence type="ECO:0000259" key="1">
    <source>
        <dbReference type="Pfam" id="PF00561"/>
    </source>
</evidence>
<keyword evidence="3" id="KW-1185">Reference proteome</keyword>
<gene>
    <name evidence="2" type="ORF">GS399_17445</name>
</gene>
<dbReference type="PRINTS" id="PR00111">
    <property type="entry name" value="ABHYDROLASE"/>
</dbReference>
<dbReference type="InterPro" id="IPR050266">
    <property type="entry name" value="AB_hydrolase_sf"/>
</dbReference>
<keyword evidence="2" id="KW-0378">Hydrolase</keyword>
<dbReference type="RefSeq" id="WP_160845942.1">
    <property type="nucleotide sequence ID" value="NZ_WVHT01000010.1"/>
</dbReference>
<dbReference type="GO" id="GO:0016787">
    <property type="term" value="F:hydrolase activity"/>
    <property type="evidence" value="ECO:0007669"/>
    <property type="project" value="UniProtKB-KW"/>
</dbReference>
<dbReference type="SUPFAM" id="SSF53474">
    <property type="entry name" value="alpha/beta-Hydrolases"/>
    <property type="match status" value="1"/>
</dbReference>
<organism evidence="2 3">
    <name type="scientific">Hufsiella arboris</name>
    <dbReference type="NCBI Taxonomy" id="2695275"/>
    <lineage>
        <taxon>Bacteria</taxon>
        <taxon>Pseudomonadati</taxon>
        <taxon>Bacteroidota</taxon>
        <taxon>Sphingobacteriia</taxon>
        <taxon>Sphingobacteriales</taxon>
        <taxon>Sphingobacteriaceae</taxon>
        <taxon>Hufsiella</taxon>
    </lineage>
</organism>
<dbReference type="Pfam" id="PF00561">
    <property type="entry name" value="Abhydrolase_1"/>
    <property type="match status" value="1"/>
</dbReference>
<protein>
    <submittedName>
        <fullName evidence="2">Alpha/beta fold hydrolase</fullName>
    </submittedName>
</protein>
<dbReference type="Proteomes" id="UP000466586">
    <property type="component" value="Unassembled WGS sequence"/>
</dbReference>
<proteinExistence type="predicted"/>
<dbReference type="InterPro" id="IPR029058">
    <property type="entry name" value="AB_hydrolase_fold"/>
</dbReference>
<dbReference type="AlphaFoldDB" id="A0A7K1YEG3"/>
<dbReference type="InterPro" id="IPR000073">
    <property type="entry name" value="AB_hydrolase_1"/>
</dbReference>
<evidence type="ECO:0000313" key="3">
    <source>
        <dbReference type="Proteomes" id="UP000466586"/>
    </source>
</evidence>
<sequence length="274" mass="29927">MKSAEVKVNDILVKYIVKPVIEPAFSLVFVHGFPFDKSMWHDQLANLPVNVQGIAYDVRGLGESESGSKFVNMNVLAEDLIGFIKALNLTNVVVCGISMGGYIILRTLQLEPKWFKAIILSDTTSFADTNESKLNRFAGIETLQNSGTEVYAENSLKNLFAKSTFDSQPGAVSKIREAIFRNSVDGMCATLLALASRTDTTDVLERITVPTLIMRGEEDQIIKSEQANDLHEKIGGSELVIIPSAGHLPNLENARAFNSAVANFLSKNFLLASG</sequence>
<accession>A0A7K1YEG3</accession>
<feature type="domain" description="AB hydrolase-1" evidence="1">
    <location>
        <begin position="27"/>
        <end position="253"/>
    </location>
</feature>
<dbReference type="PANTHER" id="PTHR43798">
    <property type="entry name" value="MONOACYLGLYCEROL LIPASE"/>
    <property type="match status" value="1"/>
</dbReference>
<comment type="caution">
    <text evidence="2">The sequence shown here is derived from an EMBL/GenBank/DDBJ whole genome shotgun (WGS) entry which is preliminary data.</text>
</comment>
<name>A0A7K1YEG3_9SPHI</name>
<reference evidence="2 3" key="1">
    <citation type="submission" date="2019-11" db="EMBL/GenBank/DDBJ databases">
        <title>Pedobacter sp. HMF7647 Genome sequencing and assembly.</title>
        <authorList>
            <person name="Kang H."/>
            <person name="Kim H."/>
            <person name="Joh K."/>
        </authorList>
    </citation>
    <scope>NUCLEOTIDE SEQUENCE [LARGE SCALE GENOMIC DNA]</scope>
    <source>
        <strain evidence="2 3">HMF7647</strain>
    </source>
</reference>
<evidence type="ECO:0000313" key="2">
    <source>
        <dbReference type="EMBL" id="MXV52761.1"/>
    </source>
</evidence>
<dbReference type="Gene3D" id="3.40.50.1820">
    <property type="entry name" value="alpha/beta hydrolase"/>
    <property type="match status" value="1"/>
</dbReference>